<reference evidence="2" key="2">
    <citation type="submission" date="2018-05" db="EMBL/GenBank/DDBJ databases">
        <title>OpunRS2 (Oryza punctata Reference Sequence Version 2).</title>
        <authorList>
            <person name="Zhang J."/>
            <person name="Kudrna D."/>
            <person name="Lee S."/>
            <person name="Talag J."/>
            <person name="Welchert J."/>
            <person name="Wing R.A."/>
        </authorList>
    </citation>
    <scope>NUCLEOTIDE SEQUENCE [LARGE SCALE GENOMIC DNA]</scope>
</reference>
<dbReference type="Gramene" id="OPUNC03G04990.1">
    <property type="protein sequence ID" value="OPUNC03G04990.1"/>
    <property type="gene ID" value="OPUNC03G04990"/>
</dbReference>
<evidence type="ECO:0000313" key="2">
    <source>
        <dbReference type="EnsemblPlants" id="OPUNC03G04990.1"/>
    </source>
</evidence>
<dbReference type="EnsemblPlants" id="OPUNC03G04990.1">
    <property type="protein sequence ID" value="OPUNC03G04990.1"/>
    <property type="gene ID" value="OPUNC03G04990"/>
</dbReference>
<name>A0A0E0K9C3_ORYPU</name>
<dbReference type="HOGENOM" id="CLU_2658780_0_0_1"/>
<evidence type="ECO:0000313" key="3">
    <source>
        <dbReference type="Proteomes" id="UP000026962"/>
    </source>
</evidence>
<organism evidence="2">
    <name type="scientific">Oryza punctata</name>
    <name type="common">Red rice</name>
    <dbReference type="NCBI Taxonomy" id="4537"/>
    <lineage>
        <taxon>Eukaryota</taxon>
        <taxon>Viridiplantae</taxon>
        <taxon>Streptophyta</taxon>
        <taxon>Embryophyta</taxon>
        <taxon>Tracheophyta</taxon>
        <taxon>Spermatophyta</taxon>
        <taxon>Magnoliopsida</taxon>
        <taxon>Liliopsida</taxon>
        <taxon>Poales</taxon>
        <taxon>Poaceae</taxon>
        <taxon>BOP clade</taxon>
        <taxon>Oryzoideae</taxon>
        <taxon>Oryzeae</taxon>
        <taxon>Oryzinae</taxon>
        <taxon>Oryza</taxon>
    </lineage>
</organism>
<accession>A0A0E0K9C3</accession>
<proteinExistence type="predicted"/>
<reference evidence="2" key="1">
    <citation type="submission" date="2015-04" db="UniProtKB">
        <authorList>
            <consortium name="EnsemblPlants"/>
        </authorList>
    </citation>
    <scope>IDENTIFICATION</scope>
</reference>
<dbReference type="Proteomes" id="UP000026962">
    <property type="component" value="Chromosome 3"/>
</dbReference>
<protein>
    <submittedName>
        <fullName evidence="2">Uncharacterized protein</fullName>
    </submittedName>
</protein>
<feature type="region of interest" description="Disordered" evidence="1">
    <location>
        <begin position="1"/>
        <end position="24"/>
    </location>
</feature>
<keyword evidence="3" id="KW-1185">Reference proteome</keyword>
<sequence length="76" mass="8580">MERPQCPTDRAPSANVVLGPSDEMRPLKSRQQYKEEIQKHVWPTVTTDIRTGQAKQPSNRRYRRGDFSGVGVVALG</sequence>
<dbReference type="AlphaFoldDB" id="A0A0E0K9C3"/>
<evidence type="ECO:0000256" key="1">
    <source>
        <dbReference type="SAM" id="MobiDB-lite"/>
    </source>
</evidence>